<accession>A0ABT7FJK0</accession>
<dbReference type="RefSeq" id="WP_284486882.1">
    <property type="nucleotide sequence ID" value="NZ_JASNJE010000027.1"/>
</dbReference>
<reference evidence="2 3" key="1">
    <citation type="submission" date="2023-05" db="EMBL/GenBank/DDBJ databases">
        <title>Sedimentitalea sp. nov. JM2-8.</title>
        <authorList>
            <person name="Huang J."/>
        </authorList>
    </citation>
    <scope>NUCLEOTIDE SEQUENCE [LARGE SCALE GENOMIC DNA]</scope>
    <source>
        <strain evidence="2 3">JM2-8</strain>
    </source>
</reference>
<comment type="caution">
    <text evidence="2">The sequence shown here is derived from an EMBL/GenBank/DDBJ whole genome shotgun (WGS) entry which is preliminary data.</text>
</comment>
<organism evidence="2 3">
    <name type="scientific">Sedimentitalea xiamensis</name>
    <dbReference type="NCBI Taxonomy" id="3050037"/>
    <lineage>
        <taxon>Bacteria</taxon>
        <taxon>Pseudomonadati</taxon>
        <taxon>Pseudomonadota</taxon>
        <taxon>Alphaproteobacteria</taxon>
        <taxon>Rhodobacterales</taxon>
        <taxon>Paracoccaceae</taxon>
        <taxon>Sedimentitalea</taxon>
    </lineage>
</organism>
<evidence type="ECO:0000313" key="3">
    <source>
        <dbReference type="Proteomes" id="UP001227126"/>
    </source>
</evidence>
<proteinExistence type="predicted"/>
<sequence length="283" mass="31934">MEGVKVVSEDDLPAQSGKTTVPAGTLFHPIVISLDDATERWEIVRDQFAEFGFEAERLPAVDGRVEGFQGEGYAPHSWRDRWELKPSEQAVFESHRNAWRRIVESGVAQGIVCEDDILVSPEFRKLPAALDTRRFGIVKLDGFSADRHYGAECAMNGWTVWEIVETVPSAACYALSLSAAERLLADSVTYCETLDDFVFRPRAGLQPVQLSSGVAVQRMCCEVPEKADGPASLRERQDRSRAKNGPLPYRAWKEWKRLQRRFWNRNTPKRRPTLAAGLPPYLN</sequence>
<protein>
    <submittedName>
        <fullName evidence="2">Glycosyltransferase family 25 protein</fullName>
    </submittedName>
</protein>
<evidence type="ECO:0000313" key="2">
    <source>
        <dbReference type="EMBL" id="MDK3074954.1"/>
    </source>
</evidence>
<dbReference type="InterPro" id="IPR002654">
    <property type="entry name" value="Glyco_trans_25"/>
</dbReference>
<dbReference type="Proteomes" id="UP001227126">
    <property type="component" value="Unassembled WGS sequence"/>
</dbReference>
<dbReference type="EMBL" id="JASNJE010000027">
    <property type="protein sequence ID" value="MDK3074954.1"/>
    <property type="molecule type" value="Genomic_DNA"/>
</dbReference>
<dbReference type="Pfam" id="PF01755">
    <property type="entry name" value="Glyco_transf_25"/>
    <property type="match status" value="1"/>
</dbReference>
<gene>
    <name evidence="2" type="ORF">QO034_17835</name>
</gene>
<evidence type="ECO:0000259" key="1">
    <source>
        <dbReference type="Pfam" id="PF01755"/>
    </source>
</evidence>
<keyword evidence="3" id="KW-1185">Reference proteome</keyword>
<name>A0ABT7FJK0_9RHOB</name>
<feature type="domain" description="Glycosyl transferase family 25" evidence="1">
    <location>
        <begin position="29"/>
        <end position="132"/>
    </location>
</feature>
<dbReference type="CDD" id="cd06532">
    <property type="entry name" value="Glyco_transf_25"/>
    <property type="match status" value="1"/>
</dbReference>